<evidence type="ECO:0000313" key="6">
    <source>
        <dbReference type="Proteomes" id="UP001163046"/>
    </source>
</evidence>
<keyword evidence="3" id="KW-0963">Cytoplasm</keyword>
<feature type="region of interest" description="Disordered" evidence="4">
    <location>
        <begin position="115"/>
        <end position="163"/>
    </location>
</feature>
<feature type="compositionally biased region" description="Polar residues" evidence="4">
    <location>
        <begin position="141"/>
        <end position="153"/>
    </location>
</feature>
<proteinExistence type="inferred from homology"/>
<comment type="similarity">
    <text evidence="2">Belongs to the vinculin/alpha-catenin family.</text>
</comment>
<dbReference type="EMBL" id="MU826826">
    <property type="protein sequence ID" value="KAJ7375211.1"/>
    <property type="molecule type" value="Genomic_DNA"/>
</dbReference>
<protein>
    <submittedName>
        <fullName evidence="5">Uncharacterized protein</fullName>
    </submittedName>
</protein>
<sequence length="271" mass="29928">MQADELKARVARVRTHASKAVENSRHASKVRTVRVTGDFIDRLTPQVIAAARALADNPDQPTVEHFQMLRRQWASKAQLLMATLDELPDADSAAVQDVFQDLLGIPHMEASQSFESLNEEETEAIAGSTRALPSVKPLPSQDDSVQRYSTPSRSLPPAAGRSPEISSYFDDLALSDRKDYLERSHSFSDTESAPEVRRLRGPWGSASETDLMKKALVDELHQRFSSSSESLSRAGFAGRFGHDSSVIGKEPRVSRDLLVMSPSGNRRQSKN</sequence>
<gene>
    <name evidence="5" type="ORF">OS493_001955</name>
</gene>
<dbReference type="Pfam" id="PF01044">
    <property type="entry name" value="Vinculin"/>
    <property type="match status" value="1"/>
</dbReference>
<comment type="subcellular location">
    <subcellularLocation>
        <location evidence="1">Cytoplasm</location>
    </subcellularLocation>
</comment>
<dbReference type="Proteomes" id="UP001163046">
    <property type="component" value="Unassembled WGS sequence"/>
</dbReference>
<dbReference type="InterPro" id="IPR006077">
    <property type="entry name" value="Vinculin/catenin"/>
</dbReference>
<evidence type="ECO:0000256" key="1">
    <source>
        <dbReference type="ARBA" id="ARBA00004496"/>
    </source>
</evidence>
<accession>A0A9W9Z4T3</accession>
<organism evidence="5 6">
    <name type="scientific">Desmophyllum pertusum</name>
    <dbReference type="NCBI Taxonomy" id="174260"/>
    <lineage>
        <taxon>Eukaryota</taxon>
        <taxon>Metazoa</taxon>
        <taxon>Cnidaria</taxon>
        <taxon>Anthozoa</taxon>
        <taxon>Hexacorallia</taxon>
        <taxon>Scleractinia</taxon>
        <taxon>Caryophylliina</taxon>
        <taxon>Caryophylliidae</taxon>
        <taxon>Desmophyllum</taxon>
    </lineage>
</organism>
<dbReference type="GO" id="GO:0007155">
    <property type="term" value="P:cell adhesion"/>
    <property type="evidence" value="ECO:0007669"/>
    <property type="project" value="InterPro"/>
</dbReference>
<dbReference type="AlphaFoldDB" id="A0A9W9Z4T3"/>
<evidence type="ECO:0000256" key="3">
    <source>
        <dbReference type="ARBA" id="ARBA00022490"/>
    </source>
</evidence>
<evidence type="ECO:0000313" key="5">
    <source>
        <dbReference type="EMBL" id="KAJ7375211.1"/>
    </source>
</evidence>
<dbReference type="Gene3D" id="1.20.120.810">
    <property type="entry name" value="Vinculin, Vh2 four-helix bundle"/>
    <property type="match status" value="1"/>
</dbReference>
<evidence type="ECO:0000256" key="2">
    <source>
        <dbReference type="ARBA" id="ARBA00008376"/>
    </source>
</evidence>
<keyword evidence="6" id="KW-1185">Reference proteome</keyword>
<name>A0A9W9Z4T3_9CNID</name>
<comment type="caution">
    <text evidence="5">The sequence shown here is derived from an EMBL/GenBank/DDBJ whole genome shotgun (WGS) entry which is preliminary data.</text>
</comment>
<evidence type="ECO:0000256" key="4">
    <source>
        <dbReference type="SAM" id="MobiDB-lite"/>
    </source>
</evidence>
<dbReference type="GO" id="GO:0051015">
    <property type="term" value="F:actin filament binding"/>
    <property type="evidence" value="ECO:0007669"/>
    <property type="project" value="InterPro"/>
</dbReference>
<feature type="compositionally biased region" description="Polar residues" evidence="4">
    <location>
        <begin position="262"/>
        <end position="271"/>
    </location>
</feature>
<dbReference type="GO" id="GO:0005737">
    <property type="term" value="C:cytoplasm"/>
    <property type="evidence" value="ECO:0007669"/>
    <property type="project" value="UniProtKB-SubCell"/>
</dbReference>
<dbReference type="InterPro" id="IPR036723">
    <property type="entry name" value="Alpha-catenin/vinculin-like_sf"/>
</dbReference>
<reference evidence="5" key="1">
    <citation type="submission" date="2023-01" db="EMBL/GenBank/DDBJ databases">
        <title>Genome assembly of the deep-sea coral Lophelia pertusa.</title>
        <authorList>
            <person name="Herrera S."/>
            <person name="Cordes E."/>
        </authorList>
    </citation>
    <scope>NUCLEOTIDE SEQUENCE</scope>
    <source>
        <strain evidence="5">USNM1676648</strain>
        <tissue evidence="5">Polyp</tissue>
    </source>
</reference>
<dbReference type="SUPFAM" id="SSF47220">
    <property type="entry name" value="alpha-catenin/vinculin-like"/>
    <property type="match status" value="1"/>
</dbReference>
<feature type="region of interest" description="Disordered" evidence="4">
    <location>
        <begin position="237"/>
        <end position="271"/>
    </location>
</feature>